<feature type="compositionally biased region" description="Low complexity" evidence="1">
    <location>
        <begin position="7"/>
        <end position="29"/>
    </location>
</feature>
<protein>
    <submittedName>
        <fullName evidence="2">Uncharacterized protein</fullName>
    </submittedName>
</protein>
<keyword evidence="3" id="KW-1185">Reference proteome</keyword>
<dbReference type="Proteomes" id="UP001295684">
    <property type="component" value="Unassembled WGS sequence"/>
</dbReference>
<evidence type="ECO:0000313" key="2">
    <source>
        <dbReference type="EMBL" id="CAI2367525.1"/>
    </source>
</evidence>
<organism evidence="2 3">
    <name type="scientific">Euplotes crassus</name>
    <dbReference type="NCBI Taxonomy" id="5936"/>
    <lineage>
        <taxon>Eukaryota</taxon>
        <taxon>Sar</taxon>
        <taxon>Alveolata</taxon>
        <taxon>Ciliophora</taxon>
        <taxon>Intramacronucleata</taxon>
        <taxon>Spirotrichea</taxon>
        <taxon>Hypotrichia</taxon>
        <taxon>Euplotida</taxon>
        <taxon>Euplotidae</taxon>
        <taxon>Moneuplotes</taxon>
    </lineage>
</organism>
<comment type="caution">
    <text evidence="2">The sequence shown here is derived from an EMBL/GenBank/DDBJ whole genome shotgun (WGS) entry which is preliminary data.</text>
</comment>
<dbReference type="EMBL" id="CAMPGE010008635">
    <property type="protein sequence ID" value="CAI2367525.1"/>
    <property type="molecule type" value="Genomic_DNA"/>
</dbReference>
<proteinExistence type="predicted"/>
<evidence type="ECO:0000256" key="1">
    <source>
        <dbReference type="SAM" id="MobiDB-lite"/>
    </source>
</evidence>
<feature type="region of interest" description="Disordered" evidence="1">
    <location>
        <begin position="48"/>
        <end position="72"/>
    </location>
</feature>
<accession>A0AAD1XAX4</accession>
<feature type="compositionally biased region" description="Polar residues" evidence="1">
    <location>
        <begin position="409"/>
        <end position="421"/>
    </location>
</feature>
<feature type="region of interest" description="Disordered" evidence="1">
    <location>
        <begin position="394"/>
        <end position="422"/>
    </location>
</feature>
<feature type="region of interest" description="Disordered" evidence="1">
    <location>
        <begin position="1"/>
        <end position="30"/>
    </location>
</feature>
<evidence type="ECO:0000313" key="3">
    <source>
        <dbReference type="Proteomes" id="UP001295684"/>
    </source>
</evidence>
<feature type="compositionally biased region" description="Basic and acidic residues" evidence="1">
    <location>
        <begin position="396"/>
        <end position="408"/>
    </location>
</feature>
<dbReference type="AlphaFoldDB" id="A0AAD1XAX4"/>
<reference evidence="2" key="1">
    <citation type="submission" date="2023-07" db="EMBL/GenBank/DDBJ databases">
        <authorList>
            <consortium name="AG Swart"/>
            <person name="Singh M."/>
            <person name="Singh A."/>
            <person name="Seah K."/>
            <person name="Emmerich C."/>
        </authorList>
    </citation>
    <scope>NUCLEOTIDE SEQUENCE</scope>
    <source>
        <strain evidence="2">DP1</strain>
    </source>
</reference>
<gene>
    <name evidence="2" type="ORF">ECRASSUSDP1_LOCUS8812</name>
</gene>
<sequence>MSSLILGRKSIGSRSNKSGSSKRSMKISSRFLKPTISSVLKRKELGMINESDKNENLTENNPKILKPQKRDSLRAKINKSSLKSASILRNKHFSPTVNPKIQKAPRRINKPRKPSIVNNKENKLATSISKGESLKRPRQQSKIEGLDSIEEIDFKFLIPETFAKKRDKKCVEKVKESKKIEELSSKELCDITNSNYYAIQNSIQPRCVIGKTSAARSSISLLLSDPGSEESTPITTPYKMMIDNKENSKDGTQNIEDLTNKIKKLEENDIYSKNMALEDEYSGNNELLEGISQIGGSELLKKNLEDQEMSLVRIDKQQNEEQQNECVEKEDIIKEGLSKEQDQVNEIAETAEIKEPEAMIGQGFKIEKDANYSARFQNKSEDYGSLTASLLQTTNNDDKIERNKKSSDQAENSLKTDQGSKLSLCIRSKRSRNKQKRRRRSNRTKTTYDHIEIYKQDCWDEEWFKNNEVWTRSRKRRHLAQN</sequence>
<name>A0AAD1XAX4_EUPCR</name>